<dbReference type="GO" id="GO:0004519">
    <property type="term" value="F:endonuclease activity"/>
    <property type="evidence" value="ECO:0007669"/>
    <property type="project" value="UniProtKB-KW"/>
</dbReference>
<evidence type="ECO:0000259" key="1">
    <source>
        <dbReference type="SMART" id="SM00507"/>
    </source>
</evidence>
<dbReference type="Pfam" id="PF01844">
    <property type="entry name" value="HNH"/>
    <property type="match status" value="1"/>
</dbReference>
<dbReference type="RefSeq" id="WP_273657633.1">
    <property type="nucleotide sequence ID" value="NZ_CP063194.1"/>
</dbReference>
<sequence length="357" mass="38959">MNPFDALIEAMSVAALETLDHFDLDVALAAGVEPGRARAWARLREVYFGVTKFTRKQRDAVRLARGRSLDELALIERRIKPVTDAGQRWGLRLALLGVAGGYAAIEKAARELVPAEEAPAVNQAKFGPSRRGKRTLHLTYDEREMADMEHAGRQGIDPSKPAAQQLADNLVERFFGDGGIPAAAPRPMVLVPLPAFTRILAGEGDDVVLAMTDGTTMTGAKFLALEFGEELEVAAFHPAAGAVNLYRTQRLANGKQRDLARLSMPVCAFPGCRHGAEACEIHHVTAWKHGGETNVDNLAPLCRYHNRVNDDDPWRSVRGRIAMIRGAPTWISPGGVPVKNSDRGAMDQLFGYEKAPR</sequence>
<dbReference type="EMBL" id="CP063194">
    <property type="protein sequence ID" value="WCZ38374.1"/>
    <property type="molecule type" value="Genomic_DNA"/>
</dbReference>
<feature type="domain" description="HNH nuclease" evidence="1">
    <location>
        <begin position="255"/>
        <end position="307"/>
    </location>
</feature>
<gene>
    <name evidence="2" type="ORF">CJEDD_03795</name>
</gene>
<keyword evidence="2" id="KW-0255">Endonuclease</keyword>
<dbReference type="Proteomes" id="UP001218071">
    <property type="component" value="Chromosome"/>
</dbReference>
<dbReference type="Gene3D" id="1.10.30.50">
    <property type="match status" value="1"/>
</dbReference>
<proteinExistence type="predicted"/>
<accession>A0ABY7UJ29</accession>
<evidence type="ECO:0000313" key="3">
    <source>
        <dbReference type="Proteomes" id="UP001218071"/>
    </source>
</evidence>
<reference evidence="2 3" key="1">
    <citation type="submission" date="2020-10" db="EMBL/GenBank/DDBJ databases">
        <title>Complete genome sequence of Corynebacterium jeddahense DSM 45997, type strain of Corynebacterium jeddahense.</title>
        <authorList>
            <person name="Busche T."/>
            <person name="Kalinowski J."/>
            <person name="Ruckert C."/>
        </authorList>
    </citation>
    <scope>NUCLEOTIDE SEQUENCE [LARGE SCALE GENOMIC DNA]</scope>
    <source>
        <strain evidence="2 3">DSM 45997</strain>
    </source>
</reference>
<dbReference type="InterPro" id="IPR002711">
    <property type="entry name" value="HNH"/>
</dbReference>
<name>A0ABY7UJ29_9CORY</name>
<protein>
    <submittedName>
        <fullName evidence="2">HNH endonuclease</fullName>
    </submittedName>
</protein>
<dbReference type="InterPro" id="IPR003615">
    <property type="entry name" value="HNH_nuc"/>
</dbReference>
<evidence type="ECO:0000313" key="2">
    <source>
        <dbReference type="EMBL" id="WCZ38374.1"/>
    </source>
</evidence>
<dbReference type="SMART" id="SM00507">
    <property type="entry name" value="HNHc"/>
    <property type="match status" value="1"/>
</dbReference>
<organism evidence="2 3">
    <name type="scientific">Corynebacterium jeddahense</name>
    <dbReference type="NCBI Taxonomy" id="1414719"/>
    <lineage>
        <taxon>Bacteria</taxon>
        <taxon>Bacillati</taxon>
        <taxon>Actinomycetota</taxon>
        <taxon>Actinomycetes</taxon>
        <taxon>Mycobacteriales</taxon>
        <taxon>Corynebacteriaceae</taxon>
        <taxon>Corynebacterium</taxon>
    </lineage>
</organism>
<keyword evidence="2" id="KW-0378">Hydrolase</keyword>
<keyword evidence="3" id="KW-1185">Reference proteome</keyword>
<keyword evidence="2" id="KW-0540">Nuclease</keyword>
<dbReference type="CDD" id="cd00085">
    <property type="entry name" value="HNHc"/>
    <property type="match status" value="1"/>
</dbReference>